<feature type="chain" id="PRO_5047405782" description="Lipid/polyisoprenoid-binding YceI-like domain-containing protein" evidence="1">
    <location>
        <begin position="23"/>
        <end position="182"/>
    </location>
</feature>
<evidence type="ECO:0000313" key="3">
    <source>
        <dbReference type="EMBL" id="MBC6489861.1"/>
    </source>
</evidence>
<accession>A0ABR7M5C9</accession>
<dbReference type="Proteomes" id="UP000765802">
    <property type="component" value="Unassembled WGS sequence"/>
</dbReference>
<dbReference type="PANTHER" id="PTHR34406">
    <property type="entry name" value="PROTEIN YCEI"/>
    <property type="match status" value="1"/>
</dbReference>
<keyword evidence="4" id="KW-1185">Reference proteome</keyword>
<dbReference type="InterPro" id="IPR036761">
    <property type="entry name" value="TTHA0802/YceI-like_sf"/>
</dbReference>
<dbReference type="PANTHER" id="PTHR34406:SF1">
    <property type="entry name" value="PROTEIN YCEI"/>
    <property type="match status" value="1"/>
</dbReference>
<dbReference type="InterPro" id="IPR007372">
    <property type="entry name" value="Lipid/polyisoprenoid-bd_YceI"/>
</dbReference>
<evidence type="ECO:0000259" key="2">
    <source>
        <dbReference type="SMART" id="SM00867"/>
    </source>
</evidence>
<comment type="caution">
    <text evidence="3">The sequence shown here is derived from an EMBL/GenBank/DDBJ whole genome shotgun (WGS) entry which is preliminary data.</text>
</comment>
<dbReference type="Gene3D" id="2.40.128.110">
    <property type="entry name" value="Lipid/polyisoprenoid-binding, YceI-like"/>
    <property type="match status" value="1"/>
</dbReference>
<dbReference type="Pfam" id="PF04264">
    <property type="entry name" value="YceI"/>
    <property type="match status" value="1"/>
</dbReference>
<dbReference type="SUPFAM" id="SSF101874">
    <property type="entry name" value="YceI-like"/>
    <property type="match status" value="1"/>
</dbReference>
<keyword evidence="1" id="KW-0732">Signal</keyword>
<dbReference type="SMART" id="SM00867">
    <property type="entry name" value="YceI"/>
    <property type="match status" value="1"/>
</dbReference>
<sequence>MMKSVMITVLFMVSFGIQYAPAQVLHPVDAESRVEFIINNFGSPVKGSFRGLKGNIVFDPAHASAGSMEVSVEATTIETGINMRNRHLRGDKYFAVEQHPRILVRAGNIRAGKEPGTYLMDAAVTIKSTTRTIPLLFRAGPFSGGMLFQGSFTINRRDFKVGGGSISLSDEVTVQLKVLAKD</sequence>
<dbReference type="EMBL" id="MBUA01000001">
    <property type="protein sequence ID" value="MBC6489861.1"/>
    <property type="molecule type" value="Genomic_DNA"/>
</dbReference>
<evidence type="ECO:0000313" key="4">
    <source>
        <dbReference type="Proteomes" id="UP000765802"/>
    </source>
</evidence>
<gene>
    <name evidence="3" type="ORF">BC349_02700</name>
</gene>
<proteinExistence type="predicted"/>
<feature type="domain" description="Lipid/polyisoprenoid-binding YceI-like" evidence="2">
    <location>
        <begin position="24"/>
        <end position="181"/>
    </location>
</feature>
<dbReference type="RefSeq" id="WP_187255199.1">
    <property type="nucleotide sequence ID" value="NZ_JBHULF010000006.1"/>
</dbReference>
<organism evidence="3 4">
    <name type="scientific">Flavihumibacter stibioxidans</name>
    <dbReference type="NCBI Taxonomy" id="1834163"/>
    <lineage>
        <taxon>Bacteria</taxon>
        <taxon>Pseudomonadati</taxon>
        <taxon>Bacteroidota</taxon>
        <taxon>Chitinophagia</taxon>
        <taxon>Chitinophagales</taxon>
        <taxon>Chitinophagaceae</taxon>
        <taxon>Flavihumibacter</taxon>
    </lineage>
</organism>
<evidence type="ECO:0000256" key="1">
    <source>
        <dbReference type="SAM" id="SignalP"/>
    </source>
</evidence>
<name>A0ABR7M5C9_9BACT</name>
<reference evidence="3 4" key="1">
    <citation type="submission" date="2016-07" db="EMBL/GenBank/DDBJ databases">
        <title>Genome analysis of Flavihumibacter stibioxidans YS-17.</title>
        <authorList>
            <person name="Shi K."/>
            <person name="Han Y."/>
            <person name="Wang G."/>
        </authorList>
    </citation>
    <scope>NUCLEOTIDE SEQUENCE [LARGE SCALE GENOMIC DNA]</scope>
    <source>
        <strain evidence="3 4">YS-17</strain>
    </source>
</reference>
<protein>
    <recommendedName>
        <fullName evidence="2">Lipid/polyisoprenoid-binding YceI-like domain-containing protein</fullName>
    </recommendedName>
</protein>
<feature type="signal peptide" evidence="1">
    <location>
        <begin position="1"/>
        <end position="22"/>
    </location>
</feature>